<dbReference type="PANTHER" id="PTHR42789">
    <property type="entry name" value="D-ISOMER SPECIFIC 2-HYDROXYACID DEHYDROGENASE FAMILY PROTEIN (AFU_ORTHOLOGUE AFUA_6G10090)"/>
    <property type="match status" value="1"/>
</dbReference>
<dbReference type="Pfam" id="PF02826">
    <property type="entry name" value="2-Hacid_dh_C"/>
    <property type="match status" value="1"/>
</dbReference>
<dbReference type="PATRIC" id="fig|1423815.3.peg.1291"/>
<dbReference type="PANTHER" id="PTHR42789:SF1">
    <property type="entry name" value="D-ISOMER SPECIFIC 2-HYDROXYACID DEHYDROGENASE FAMILY PROTEIN (AFU_ORTHOLOGUE AFUA_6G10090)"/>
    <property type="match status" value="1"/>
</dbReference>
<evidence type="ECO:0000256" key="4">
    <source>
        <dbReference type="RuleBase" id="RU003719"/>
    </source>
</evidence>
<organism evidence="7 8">
    <name type="scientific">Companilactobacillus versmoldensis DSM 14857 = KCTC 3814</name>
    <dbReference type="NCBI Taxonomy" id="1423815"/>
    <lineage>
        <taxon>Bacteria</taxon>
        <taxon>Bacillati</taxon>
        <taxon>Bacillota</taxon>
        <taxon>Bacilli</taxon>
        <taxon>Lactobacillales</taxon>
        <taxon>Lactobacillaceae</taxon>
        <taxon>Companilactobacillus</taxon>
    </lineage>
</organism>
<dbReference type="GO" id="GO:0051287">
    <property type="term" value="F:NAD binding"/>
    <property type="evidence" value="ECO:0007669"/>
    <property type="project" value="InterPro"/>
</dbReference>
<feature type="domain" description="D-isomer specific 2-hydroxyacid dehydrogenase NAD-binding" evidence="6">
    <location>
        <begin position="110"/>
        <end position="287"/>
    </location>
</feature>
<dbReference type="InterPro" id="IPR050857">
    <property type="entry name" value="D-2-hydroxyacid_DH"/>
</dbReference>
<gene>
    <name evidence="7" type="ORF">FC27_GL001259</name>
</gene>
<dbReference type="InterPro" id="IPR006140">
    <property type="entry name" value="D-isomer_DH_NAD-bd"/>
</dbReference>
<name>A0A0R1S9V6_9LACO</name>
<sequence length="321" mass="35039">MAKVFIAGEIPEQANQLLSEAGLDIDEFTGPELIDTETLKSRIKDADYLITPLSTQVTKEVIDSAPQLKLIANFGAGFSNIDIKYAEQKNIPVTNTPFVSSVSTAEVASGLIISLLHRVVEGDQLMRSKGFNGWAPLFFLGHELSGKTLGIIGMGQIGQQVAKRMHAFDMPIIYTQRHQLSQAQEIELGAKYVSKAELIKNADVISLHIPATPETQHYLGENEFNEMKDTAYLINCVRGAVIDEAALLKALQNKQIAGAALDVYEHEPAVDDGFKQLKNVILTPHIGNATIEARDAMAEIVSKNVIAAEQGDTIKYIVNNL</sequence>
<protein>
    <submittedName>
        <fullName evidence="7">Glyoxylate reductase</fullName>
    </submittedName>
</protein>
<evidence type="ECO:0000259" key="6">
    <source>
        <dbReference type="Pfam" id="PF02826"/>
    </source>
</evidence>
<dbReference type="FunFam" id="3.40.50.720:FF:000203">
    <property type="entry name" value="D-3-phosphoglycerate dehydrogenase (SerA)"/>
    <property type="match status" value="1"/>
</dbReference>
<dbReference type="Pfam" id="PF00389">
    <property type="entry name" value="2-Hacid_dh"/>
    <property type="match status" value="1"/>
</dbReference>
<dbReference type="CDD" id="cd12178">
    <property type="entry name" value="2-Hacid_dh_13"/>
    <property type="match status" value="1"/>
</dbReference>
<evidence type="ECO:0000256" key="1">
    <source>
        <dbReference type="ARBA" id="ARBA00005854"/>
    </source>
</evidence>
<keyword evidence="2 4" id="KW-0560">Oxidoreductase</keyword>
<evidence type="ECO:0000256" key="3">
    <source>
        <dbReference type="ARBA" id="ARBA00023027"/>
    </source>
</evidence>
<dbReference type="RefSeq" id="WP_010624744.1">
    <property type="nucleotide sequence ID" value="NZ_AZFA01000026.1"/>
</dbReference>
<reference evidence="7 8" key="1">
    <citation type="journal article" date="2015" name="Genome Announc.">
        <title>Expanding the biotechnology potential of lactobacilli through comparative genomics of 213 strains and associated genera.</title>
        <authorList>
            <person name="Sun Z."/>
            <person name="Harris H.M."/>
            <person name="McCann A."/>
            <person name="Guo C."/>
            <person name="Argimon S."/>
            <person name="Zhang W."/>
            <person name="Yang X."/>
            <person name="Jeffery I.B."/>
            <person name="Cooney J.C."/>
            <person name="Kagawa T.F."/>
            <person name="Liu W."/>
            <person name="Song Y."/>
            <person name="Salvetti E."/>
            <person name="Wrobel A."/>
            <person name="Rasinkangas P."/>
            <person name="Parkhill J."/>
            <person name="Rea M.C."/>
            <person name="O'Sullivan O."/>
            <person name="Ritari J."/>
            <person name="Douillard F.P."/>
            <person name="Paul Ross R."/>
            <person name="Yang R."/>
            <person name="Briner A.E."/>
            <person name="Felis G.E."/>
            <person name="de Vos W.M."/>
            <person name="Barrangou R."/>
            <person name="Klaenhammer T.R."/>
            <person name="Caufield P.W."/>
            <person name="Cui Y."/>
            <person name="Zhang H."/>
            <person name="O'Toole P.W."/>
        </authorList>
    </citation>
    <scope>NUCLEOTIDE SEQUENCE [LARGE SCALE GENOMIC DNA]</scope>
    <source>
        <strain evidence="7 8">DSM 14857</strain>
    </source>
</reference>
<dbReference type="EMBL" id="AZFA01000026">
    <property type="protein sequence ID" value="KRL65824.1"/>
    <property type="molecule type" value="Genomic_DNA"/>
</dbReference>
<evidence type="ECO:0000313" key="8">
    <source>
        <dbReference type="Proteomes" id="UP000051647"/>
    </source>
</evidence>
<evidence type="ECO:0000313" key="7">
    <source>
        <dbReference type="EMBL" id="KRL65824.1"/>
    </source>
</evidence>
<dbReference type="SUPFAM" id="SSF51735">
    <property type="entry name" value="NAD(P)-binding Rossmann-fold domains"/>
    <property type="match status" value="1"/>
</dbReference>
<comment type="similarity">
    <text evidence="1 4">Belongs to the D-isomer specific 2-hydroxyacid dehydrogenase family.</text>
</comment>
<dbReference type="AlphaFoldDB" id="A0A0R1S9V6"/>
<dbReference type="InterPro" id="IPR006139">
    <property type="entry name" value="D-isomer_2_OHA_DH_cat_dom"/>
</dbReference>
<evidence type="ECO:0000259" key="5">
    <source>
        <dbReference type="Pfam" id="PF00389"/>
    </source>
</evidence>
<keyword evidence="3" id="KW-0520">NAD</keyword>
<accession>A0A0R1S9V6</accession>
<evidence type="ECO:0000256" key="2">
    <source>
        <dbReference type="ARBA" id="ARBA00023002"/>
    </source>
</evidence>
<dbReference type="OrthoDB" id="9805416at2"/>
<dbReference type="GO" id="GO:0016616">
    <property type="term" value="F:oxidoreductase activity, acting on the CH-OH group of donors, NAD or NADP as acceptor"/>
    <property type="evidence" value="ECO:0007669"/>
    <property type="project" value="InterPro"/>
</dbReference>
<dbReference type="eggNOG" id="COG1052">
    <property type="taxonomic scope" value="Bacteria"/>
</dbReference>
<dbReference type="Proteomes" id="UP000051647">
    <property type="component" value="Unassembled WGS sequence"/>
</dbReference>
<keyword evidence="8" id="KW-1185">Reference proteome</keyword>
<feature type="domain" description="D-isomer specific 2-hydroxyacid dehydrogenase catalytic" evidence="5">
    <location>
        <begin position="4"/>
        <end position="319"/>
    </location>
</feature>
<dbReference type="STRING" id="1423815.FC27_GL001259"/>
<proteinExistence type="inferred from homology"/>
<dbReference type="InterPro" id="IPR036291">
    <property type="entry name" value="NAD(P)-bd_dom_sf"/>
</dbReference>
<dbReference type="Gene3D" id="3.40.50.720">
    <property type="entry name" value="NAD(P)-binding Rossmann-like Domain"/>
    <property type="match status" value="2"/>
</dbReference>
<comment type="caution">
    <text evidence="7">The sequence shown here is derived from an EMBL/GenBank/DDBJ whole genome shotgun (WGS) entry which is preliminary data.</text>
</comment>
<dbReference type="SUPFAM" id="SSF52283">
    <property type="entry name" value="Formate/glycerate dehydrogenase catalytic domain-like"/>
    <property type="match status" value="1"/>
</dbReference>